<dbReference type="SUPFAM" id="SSF46785">
    <property type="entry name" value="Winged helix' DNA-binding domain"/>
    <property type="match status" value="1"/>
</dbReference>
<sequence>MRSSIIDTIMLSEKRRDIMLLLAGESKSRGEIAESLDMNWNLLKQPVKELKDAGLIFQDDDNYRLSNNGRLMVNALMPLLSMVNTFSYDSDYWVSRDLQAVPRFMAKRMGELENSTLLALSLDYMFEPLKQFIENMEPPAYLHIVLSLFDPEAPALLAELAGKGIEISVVFEQHIYEKMNEGFGEELKKISENKNVSFCQLENEMRPPEIIFTDKEMAIIFFNQNGKYDYRELRSSDAAAIKWGNDLFNCYKDISIFAK</sequence>
<dbReference type="InterPro" id="IPR016490">
    <property type="entry name" value="Tscrpt_reg_HTH_AF0396-typ3"/>
</dbReference>
<protein>
    <recommendedName>
        <fullName evidence="1">Methanogenesis regulatory protein FilR1 middle domain-containing protein</fullName>
    </recommendedName>
</protein>
<dbReference type="InterPro" id="IPR036390">
    <property type="entry name" value="WH_DNA-bd_sf"/>
</dbReference>
<dbReference type="RefSeq" id="WP_256623712.1">
    <property type="nucleotide sequence ID" value="NZ_JTEO01000010.1"/>
</dbReference>
<comment type="caution">
    <text evidence="2">The sequence shown here is derived from an EMBL/GenBank/DDBJ whole genome shotgun (WGS) entry which is preliminary data.</text>
</comment>
<dbReference type="Gene3D" id="1.10.10.10">
    <property type="entry name" value="Winged helix-like DNA-binding domain superfamily/Winged helix DNA-binding domain"/>
    <property type="match status" value="1"/>
</dbReference>
<dbReference type="Proteomes" id="UP001206983">
    <property type="component" value="Unassembled WGS sequence"/>
</dbReference>
<reference evidence="2 3" key="1">
    <citation type="journal article" date="2011" name="Appl. Environ. Microbiol.">
        <title>Methanogenic archaea isolated from Taiwan's Chelungpu fault.</title>
        <authorList>
            <person name="Wu S.Y."/>
            <person name="Lai M.C."/>
        </authorList>
    </citation>
    <scope>NUCLEOTIDE SEQUENCE [LARGE SCALE GENOMIC DNA]</scope>
    <source>
        <strain evidence="2 3">St545Mb</strain>
    </source>
</reference>
<feature type="domain" description="Methanogenesis regulatory protein FilR1 middle" evidence="1">
    <location>
        <begin position="125"/>
        <end position="253"/>
    </location>
</feature>
<gene>
    <name evidence="2" type="ORF">PV02_12100</name>
</gene>
<accession>A0AAE3HCI3</accession>
<evidence type="ECO:0000259" key="1">
    <source>
        <dbReference type="Pfam" id="PF08350"/>
    </source>
</evidence>
<dbReference type="InterPro" id="IPR013561">
    <property type="entry name" value="FilR1_middle_dom"/>
</dbReference>
<organism evidence="2 3">
    <name type="scientific">Methanolobus chelungpuianus</name>
    <dbReference type="NCBI Taxonomy" id="502115"/>
    <lineage>
        <taxon>Archaea</taxon>
        <taxon>Methanobacteriati</taxon>
        <taxon>Methanobacteriota</taxon>
        <taxon>Stenosarchaea group</taxon>
        <taxon>Methanomicrobia</taxon>
        <taxon>Methanosarcinales</taxon>
        <taxon>Methanosarcinaceae</taxon>
        <taxon>Methanolobus</taxon>
    </lineage>
</organism>
<dbReference type="InterPro" id="IPR011991">
    <property type="entry name" value="ArsR-like_HTH"/>
</dbReference>
<evidence type="ECO:0000313" key="3">
    <source>
        <dbReference type="Proteomes" id="UP001206983"/>
    </source>
</evidence>
<name>A0AAE3HCI3_9EURY</name>
<dbReference type="AlphaFoldDB" id="A0AAE3HCI3"/>
<dbReference type="PIRSF" id="PIRSF006692">
    <property type="entry name" value="TF_HTH_AF0396_prd"/>
    <property type="match status" value="1"/>
</dbReference>
<dbReference type="Pfam" id="PF08350">
    <property type="entry name" value="FilR1_middle"/>
    <property type="match status" value="1"/>
</dbReference>
<dbReference type="CDD" id="cd00090">
    <property type="entry name" value="HTH_ARSR"/>
    <property type="match status" value="1"/>
</dbReference>
<keyword evidence="3" id="KW-1185">Reference proteome</keyword>
<evidence type="ECO:0000313" key="2">
    <source>
        <dbReference type="EMBL" id="MCQ6963796.1"/>
    </source>
</evidence>
<dbReference type="EMBL" id="JTEO01000010">
    <property type="protein sequence ID" value="MCQ6963796.1"/>
    <property type="molecule type" value="Genomic_DNA"/>
</dbReference>
<dbReference type="InterPro" id="IPR036388">
    <property type="entry name" value="WH-like_DNA-bd_sf"/>
</dbReference>
<proteinExistence type="predicted"/>